<organism evidence="2 3">
    <name type="scientific">Dreissena polymorpha</name>
    <name type="common">Zebra mussel</name>
    <name type="synonym">Mytilus polymorpha</name>
    <dbReference type="NCBI Taxonomy" id="45954"/>
    <lineage>
        <taxon>Eukaryota</taxon>
        <taxon>Metazoa</taxon>
        <taxon>Spiralia</taxon>
        <taxon>Lophotrochozoa</taxon>
        <taxon>Mollusca</taxon>
        <taxon>Bivalvia</taxon>
        <taxon>Autobranchia</taxon>
        <taxon>Heteroconchia</taxon>
        <taxon>Euheterodonta</taxon>
        <taxon>Imparidentia</taxon>
        <taxon>Neoheterodontei</taxon>
        <taxon>Myida</taxon>
        <taxon>Dreissenoidea</taxon>
        <taxon>Dreissenidae</taxon>
        <taxon>Dreissena</taxon>
    </lineage>
</organism>
<dbReference type="AlphaFoldDB" id="A0A9D4J2S6"/>
<reference evidence="2" key="1">
    <citation type="journal article" date="2019" name="bioRxiv">
        <title>The Genome of the Zebra Mussel, Dreissena polymorpha: A Resource for Invasive Species Research.</title>
        <authorList>
            <person name="McCartney M.A."/>
            <person name="Auch B."/>
            <person name="Kono T."/>
            <person name="Mallez S."/>
            <person name="Zhang Y."/>
            <person name="Obille A."/>
            <person name="Becker A."/>
            <person name="Abrahante J.E."/>
            <person name="Garbe J."/>
            <person name="Badalamenti J.P."/>
            <person name="Herman A."/>
            <person name="Mangelson H."/>
            <person name="Liachko I."/>
            <person name="Sullivan S."/>
            <person name="Sone E.D."/>
            <person name="Koren S."/>
            <person name="Silverstein K.A.T."/>
            <person name="Beckman K.B."/>
            <person name="Gohl D.M."/>
        </authorList>
    </citation>
    <scope>NUCLEOTIDE SEQUENCE</scope>
    <source>
        <strain evidence="2">Duluth1</strain>
        <tissue evidence="2">Whole animal</tissue>
    </source>
</reference>
<sequence>MGSGSWEEMIQGAVGDHSYIKVLTRVEYDTGSSGRSLLSQGASSGATMPV</sequence>
<accession>A0A9D4J2S6</accession>
<protein>
    <submittedName>
        <fullName evidence="2">Uncharacterized protein</fullName>
    </submittedName>
</protein>
<comment type="caution">
    <text evidence="2">The sequence shown here is derived from an EMBL/GenBank/DDBJ whole genome shotgun (WGS) entry which is preliminary data.</text>
</comment>
<dbReference type="EMBL" id="JAIWYP010000007">
    <property type="protein sequence ID" value="KAH3793699.1"/>
    <property type="molecule type" value="Genomic_DNA"/>
</dbReference>
<dbReference type="Proteomes" id="UP000828390">
    <property type="component" value="Unassembled WGS sequence"/>
</dbReference>
<name>A0A9D4J2S6_DREPO</name>
<feature type="region of interest" description="Disordered" evidence="1">
    <location>
        <begin position="30"/>
        <end position="50"/>
    </location>
</feature>
<proteinExistence type="predicted"/>
<evidence type="ECO:0000256" key="1">
    <source>
        <dbReference type="SAM" id="MobiDB-lite"/>
    </source>
</evidence>
<reference evidence="2" key="2">
    <citation type="submission" date="2020-11" db="EMBL/GenBank/DDBJ databases">
        <authorList>
            <person name="McCartney M.A."/>
            <person name="Auch B."/>
            <person name="Kono T."/>
            <person name="Mallez S."/>
            <person name="Becker A."/>
            <person name="Gohl D.M."/>
            <person name="Silverstein K.A.T."/>
            <person name="Koren S."/>
            <person name="Bechman K.B."/>
            <person name="Herman A."/>
            <person name="Abrahante J.E."/>
            <person name="Garbe J."/>
        </authorList>
    </citation>
    <scope>NUCLEOTIDE SEQUENCE</scope>
    <source>
        <strain evidence="2">Duluth1</strain>
        <tissue evidence="2">Whole animal</tissue>
    </source>
</reference>
<gene>
    <name evidence="2" type="ORF">DPMN_147217</name>
</gene>
<evidence type="ECO:0000313" key="3">
    <source>
        <dbReference type="Proteomes" id="UP000828390"/>
    </source>
</evidence>
<evidence type="ECO:0000313" key="2">
    <source>
        <dbReference type="EMBL" id="KAH3793699.1"/>
    </source>
</evidence>
<keyword evidence="3" id="KW-1185">Reference proteome</keyword>